<feature type="domain" description="tRNA-guanine(15) transglycosylase-like" evidence="5">
    <location>
        <begin position="17"/>
        <end position="387"/>
    </location>
</feature>
<sequence length="388" mass="43119">MNNQFSSRLIKASKATSARVMEITTPHGILTTPTFMPVGTRAFVNHMTPDDLIHAGSQIILGGNTYHMLLNPGMDVIKASGGMHRLMAWNKPMLTDSGGFQVFSLSKNSKICRIDSEGAHFKHPINGKVIHLTPKSSIETQKIIGADIIMAFDECTPEQGGREAALPAMERTHRWLLESKETYLASPYSAYGYKQALFGIVQGGSFQDLREQSARFIVDADLEGIAIGGEVIGFNMQKTGEVIDWVRPLLPANKVRYTMGVGLNPQDLIDVVKKGIDLFDCVAPTRNARHGGLYHGKISKTADWITFLSEEQNGRLFIGKAIYAKDDRPILEGCLCYTCLHFSRAYLRFLFKQGSSLYSQLACIHNIFIMQTVCEQLRALILAERTEE</sequence>
<dbReference type="GO" id="GO:0008616">
    <property type="term" value="P:tRNA queuosine(34) biosynthetic process"/>
    <property type="evidence" value="ECO:0007669"/>
    <property type="project" value="UniProtKB-KW"/>
</dbReference>
<dbReference type="Pfam" id="PF01702">
    <property type="entry name" value="TGT"/>
    <property type="match status" value="1"/>
</dbReference>
<proteinExistence type="predicted"/>
<dbReference type="AlphaFoldDB" id="A0A2Z5UW57"/>
<name>A0A2Z5UW57_9COXI</name>
<evidence type="ECO:0000256" key="4">
    <source>
        <dbReference type="ARBA" id="ARBA00022785"/>
    </source>
</evidence>
<evidence type="ECO:0000313" key="7">
    <source>
        <dbReference type="Proteomes" id="UP000282483"/>
    </source>
</evidence>
<evidence type="ECO:0000313" key="6">
    <source>
        <dbReference type="EMBL" id="BBB15728.1"/>
    </source>
</evidence>
<evidence type="ECO:0000256" key="1">
    <source>
        <dbReference type="ARBA" id="ARBA00022676"/>
    </source>
</evidence>
<evidence type="ECO:0000256" key="3">
    <source>
        <dbReference type="ARBA" id="ARBA00022694"/>
    </source>
</evidence>
<reference evidence="6 7" key="1">
    <citation type="submission" date="2017-03" db="EMBL/GenBank/DDBJ databases">
        <title>The genome sequence of Candidatus Rickettsiella viridis.</title>
        <authorList>
            <person name="Nikoh N."/>
            <person name="Tsuchida T."/>
            <person name="Yamaguchi K."/>
            <person name="Maeda T."/>
            <person name="Shigenobu S."/>
            <person name="Fukatsu T."/>
        </authorList>
    </citation>
    <scope>NUCLEOTIDE SEQUENCE [LARGE SCALE GENOMIC DNA]</scope>
    <source>
        <strain evidence="6 7">Ap-RA04</strain>
    </source>
</reference>
<dbReference type="InterPro" id="IPR004803">
    <property type="entry name" value="TGT"/>
</dbReference>
<keyword evidence="2 6" id="KW-0808">Transferase</keyword>
<dbReference type="KEGG" id="rvi:RVIR1_12740"/>
<keyword evidence="7" id="KW-1185">Reference proteome</keyword>
<dbReference type="Gene3D" id="3.20.20.105">
    <property type="entry name" value="Queuine tRNA-ribosyltransferase-like"/>
    <property type="match status" value="1"/>
</dbReference>
<dbReference type="GO" id="GO:0005829">
    <property type="term" value="C:cytosol"/>
    <property type="evidence" value="ECO:0007669"/>
    <property type="project" value="TreeGrafter"/>
</dbReference>
<dbReference type="OrthoDB" id="9805417at2"/>
<dbReference type="SUPFAM" id="SSF51713">
    <property type="entry name" value="tRNA-guanine transglycosylase"/>
    <property type="match status" value="1"/>
</dbReference>
<dbReference type="NCBIfam" id="TIGR00449">
    <property type="entry name" value="tgt_general"/>
    <property type="match status" value="1"/>
</dbReference>
<gene>
    <name evidence="6" type="primary">tgt</name>
    <name evidence="6" type="ORF">RVIR1_12740</name>
</gene>
<dbReference type="PANTHER" id="PTHR46499:SF1">
    <property type="entry name" value="QUEUINE TRNA-RIBOSYLTRANSFERASE"/>
    <property type="match status" value="1"/>
</dbReference>
<dbReference type="RefSeq" id="WP_126323267.1">
    <property type="nucleotide sequence ID" value="NZ_AP018005.1"/>
</dbReference>
<dbReference type="InterPro" id="IPR050076">
    <property type="entry name" value="ArchSynthase1/Queuine_TRR"/>
</dbReference>
<evidence type="ECO:0000259" key="5">
    <source>
        <dbReference type="Pfam" id="PF01702"/>
    </source>
</evidence>
<dbReference type="PANTHER" id="PTHR46499">
    <property type="entry name" value="QUEUINE TRNA-RIBOSYLTRANSFERASE"/>
    <property type="match status" value="1"/>
</dbReference>
<dbReference type="NCBIfam" id="TIGR00430">
    <property type="entry name" value="Q_tRNA_tgt"/>
    <property type="match status" value="1"/>
</dbReference>
<accession>A0A2Z5UW57</accession>
<dbReference type="InterPro" id="IPR002616">
    <property type="entry name" value="tRNA_ribo_trans-like"/>
</dbReference>
<dbReference type="InterPro" id="IPR036511">
    <property type="entry name" value="TGT-like_sf"/>
</dbReference>
<keyword evidence="4" id="KW-0671">Queuosine biosynthesis</keyword>
<dbReference type="Proteomes" id="UP000282483">
    <property type="component" value="Chromosome"/>
</dbReference>
<organism evidence="6 7">
    <name type="scientific">Candidatus Rickettsiella viridis</name>
    <dbReference type="NCBI Taxonomy" id="676208"/>
    <lineage>
        <taxon>Bacteria</taxon>
        <taxon>Pseudomonadati</taxon>
        <taxon>Pseudomonadota</taxon>
        <taxon>Gammaproteobacteria</taxon>
        <taxon>Legionellales</taxon>
        <taxon>Coxiellaceae</taxon>
        <taxon>Rickettsiella</taxon>
    </lineage>
</organism>
<protein>
    <submittedName>
        <fullName evidence="6">Queuine tRNA-ribosyltransferase</fullName>
    </submittedName>
</protein>
<dbReference type="EMBL" id="AP018005">
    <property type="protein sequence ID" value="BBB15728.1"/>
    <property type="molecule type" value="Genomic_DNA"/>
</dbReference>
<keyword evidence="1" id="KW-0328">Glycosyltransferase</keyword>
<dbReference type="GO" id="GO:0008479">
    <property type="term" value="F:tRNA-guanosine(34) queuine transglycosylase activity"/>
    <property type="evidence" value="ECO:0007669"/>
    <property type="project" value="InterPro"/>
</dbReference>
<evidence type="ECO:0000256" key="2">
    <source>
        <dbReference type="ARBA" id="ARBA00022679"/>
    </source>
</evidence>
<keyword evidence="3" id="KW-0819">tRNA processing</keyword>